<keyword evidence="4" id="KW-0812">Transmembrane</keyword>
<accession>A0A166UZ41</accession>
<keyword evidence="6" id="KW-0653">Protein transport</keyword>
<keyword evidence="3" id="KW-0813">Transport</keyword>
<evidence type="ECO:0000256" key="8">
    <source>
        <dbReference type="ARBA" id="ARBA00023010"/>
    </source>
</evidence>
<dbReference type="STRING" id="436010.A0A166UZ41"/>
<gene>
    <name evidence="11" type="ORF">FIBSPDRAFT_722847</name>
</gene>
<evidence type="ECO:0000256" key="10">
    <source>
        <dbReference type="ARBA" id="ARBA00023136"/>
    </source>
</evidence>
<dbReference type="AlphaFoldDB" id="A0A166UZ41"/>
<dbReference type="GO" id="GO:0005744">
    <property type="term" value="C:TIM23 mitochondrial import inner membrane translocase complex"/>
    <property type="evidence" value="ECO:0007669"/>
    <property type="project" value="TreeGrafter"/>
</dbReference>
<dbReference type="Proteomes" id="UP000076532">
    <property type="component" value="Unassembled WGS sequence"/>
</dbReference>
<keyword evidence="7" id="KW-1133">Transmembrane helix</keyword>
<evidence type="ECO:0000256" key="7">
    <source>
        <dbReference type="ARBA" id="ARBA00022989"/>
    </source>
</evidence>
<reference evidence="11 12" key="1">
    <citation type="journal article" date="2016" name="Mol. Biol. Evol.">
        <title>Comparative Genomics of Early-Diverging Mushroom-Forming Fungi Provides Insights into the Origins of Lignocellulose Decay Capabilities.</title>
        <authorList>
            <person name="Nagy L.G."/>
            <person name="Riley R."/>
            <person name="Tritt A."/>
            <person name="Adam C."/>
            <person name="Daum C."/>
            <person name="Floudas D."/>
            <person name="Sun H."/>
            <person name="Yadav J.S."/>
            <person name="Pangilinan J."/>
            <person name="Larsson K.H."/>
            <person name="Matsuura K."/>
            <person name="Barry K."/>
            <person name="Labutti K."/>
            <person name="Kuo R."/>
            <person name="Ohm R.A."/>
            <person name="Bhattacharya S.S."/>
            <person name="Shirouzu T."/>
            <person name="Yoshinaga Y."/>
            <person name="Martin F.M."/>
            <person name="Grigoriev I.V."/>
            <person name="Hibbett D.S."/>
        </authorList>
    </citation>
    <scope>NUCLEOTIDE SEQUENCE [LARGE SCALE GENOMIC DNA]</scope>
    <source>
        <strain evidence="11 12">CBS 109695</strain>
    </source>
</reference>
<evidence type="ECO:0000256" key="9">
    <source>
        <dbReference type="ARBA" id="ARBA00023128"/>
    </source>
</evidence>
<comment type="subcellular location">
    <subcellularLocation>
        <location evidence="1">Mitochondrion inner membrane</location>
        <topology evidence="1">Multi-pass membrane protein</topology>
    </subcellularLocation>
</comment>
<dbReference type="PANTHER" id="PTHR10485">
    <property type="entry name" value="MITOCHONDRIAL IMPORT INNER MEMBRANE TRANSLOCASE SUBUNIT TIM-17"/>
    <property type="match status" value="1"/>
</dbReference>
<keyword evidence="9" id="KW-0496">Mitochondrion</keyword>
<comment type="similarity">
    <text evidence="2">Belongs to the Tim17/Tim22/Tim23 family.</text>
</comment>
<proteinExistence type="inferred from homology"/>
<evidence type="ECO:0000256" key="3">
    <source>
        <dbReference type="ARBA" id="ARBA00022448"/>
    </source>
</evidence>
<evidence type="ECO:0000256" key="1">
    <source>
        <dbReference type="ARBA" id="ARBA00004448"/>
    </source>
</evidence>
<evidence type="ECO:0000256" key="4">
    <source>
        <dbReference type="ARBA" id="ARBA00022692"/>
    </source>
</evidence>
<keyword evidence="5" id="KW-0999">Mitochondrion inner membrane</keyword>
<dbReference type="OrthoDB" id="2261329at2759"/>
<evidence type="ECO:0000256" key="6">
    <source>
        <dbReference type="ARBA" id="ARBA00022927"/>
    </source>
</evidence>
<dbReference type="EMBL" id="KV417486">
    <property type="protein sequence ID" value="KZP32180.1"/>
    <property type="molecule type" value="Genomic_DNA"/>
</dbReference>
<dbReference type="PANTHER" id="PTHR10485:SF0">
    <property type="entry name" value="AT05822P-RELATED"/>
    <property type="match status" value="1"/>
</dbReference>
<evidence type="ECO:0000256" key="2">
    <source>
        <dbReference type="ARBA" id="ARBA00008444"/>
    </source>
</evidence>
<evidence type="ECO:0000313" key="11">
    <source>
        <dbReference type="EMBL" id="KZP32180.1"/>
    </source>
</evidence>
<sequence length="167" mass="17222">MPRADHQRDPCPWSVVSDAGSAFAMGAIGGGIWHGVKGAKNTPRGERMRGAISSIKARAPATGGNFGVFGALWSAFDCAVAEWRQTEDPWNAIVAGALTGGSLGLRSGPRLALASAVSSGLVIGVLEGAGVVARVFSERPSTPGKLQCFLISKLLLLTNTHLQAPTT</sequence>
<dbReference type="GO" id="GO:0008320">
    <property type="term" value="F:protein transmembrane transporter activity"/>
    <property type="evidence" value="ECO:0007669"/>
    <property type="project" value="TreeGrafter"/>
</dbReference>
<dbReference type="GO" id="GO:0030150">
    <property type="term" value="P:protein import into mitochondrial matrix"/>
    <property type="evidence" value="ECO:0007669"/>
    <property type="project" value="TreeGrafter"/>
</dbReference>
<evidence type="ECO:0000256" key="5">
    <source>
        <dbReference type="ARBA" id="ARBA00022792"/>
    </source>
</evidence>
<organism evidence="11 12">
    <name type="scientific">Athelia psychrophila</name>
    <dbReference type="NCBI Taxonomy" id="1759441"/>
    <lineage>
        <taxon>Eukaryota</taxon>
        <taxon>Fungi</taxon>
        <taxon>Dikarya</taxon>
        <taxon>Basidiomycota</taxon>
        <taxon>Agaricomycotina</taxon>
        <taxon>Agaricomycetes</taxon>
        <taxon>Agaricomycetidae</taxon>
        <taxon>Atheliales</taxon>
        <taxon>Atheliaceae</taxon>
        <taxon>Athelia</taxon>
    </lineage>
</organism>
<name>A0A166UZ41_9AGAM</name>
<evidence type="ECO:0000313" key="12">
    <source>
        <dbReference type="Proteomes" id="UP000076532"/>
    </source>
</evidence>
<keyword evidence="10" id="KW-0472">Membrane</keyword>
<keyword evidence="12" id="KW-1185">Reference proteome</keyword>
<keyword evidence="8" id="KW-0811">Translocation</keyword>
<protein>
    <submittedName>
        <fullName evidence="11">Tim17-domain-containing protein</fullName>
    </submittedName>
</protein>
<dbReference type="Pfam" id="PF02466">
    <property type="entry name" value="Tim17"/>
    <property type="match status" value="1"/>
</dbReference>